<sequence length="436" mass="45369">MHYLVSPSAVGNGSLRVPGDKSISHRALMFGAIAEGQTRASGFLNGADCLATLAALRSLGVNIEESADHSVVITGVGLHGMRAPAIDLDLGNSGTAMRLFCGLLAGQSFSSTLCGDESLSGRPMGRVVEPLMRMGAEIHSADGRPPLKIVGGNQLTGIDYAMPVASAQVKSAILLAGLYAHGATSVLEPAVSRDHTERMLTAMGATVYRDAERVSILPGSAMRGIDIVVPGDLSSATFPMLAALIADNSCVMLENVGVNPTRAGVITILRQMGADIRLHNERRCGDEPVADLEIRSSKLRAITLDPALVPLAIDEFPALFVAAACAEGTTEFSGLAELRVKESDRISAMADGLRVLGIRLEEQPDGIRISGGPIGSGTVQSHSDHRIAMAFAVAASRANDTVRIEDVANVNTSFPGFVDQLQSIGVDIIQGGVAGS</sequence>
<proteinExistence type="inferred from homology"/>
<dbReference type="RefSeq" id="WP_068615823.1">
    <property type="nucleotide sequence ID" value="NZ_CP016268.1"/>
</dbReference>
<dbReference type="GO" id="GO:0009073">
    <property type="term" value="P:aromatic amino acid family biosynthetic process"/>
    <property type="evidence" value="ECO:0007669"/>
    <property type="project" value="UniProtKB-KW"/>
</dbReference>
<dbReference type="EC" id="2.5.1.19" evidence="9"/>
<dbReference type="InterPro" id="IPR036968">
    <property type="entry name" value="Enolpyruvate_Tfrase_sf"/>
</dbReference>
<name>A0A193LG73_9GAMM</name>
<dbReference type="PROSITE" id="PS00885">
    <property type="entry name" value="EPSP_SYNTHASE_2"/>
    <property type="match status" value="1"/>
</dbReference>
<dbReference type="Pfam" id="PF00275">
    <property type="entry name" value="EPSP_synthase"/>
    <property type="match status" value="1"/>
</dbReference>
<dbReference type="PROSITE" id="PS00104">
    <property type="entry name" value="EPSP_SYNTHASE_1"/>
    <property type="match status" value="1"/>
</dbReference>
<evidence type="ECO:0000259" key="10">
    <source>
        <dbReference type="Pfam" id="PF00275"/>
    </source>
</evidence>
<dbReference type="InterPro" id="IPR023193">
    <property type="entry name" value="EPSP_synthase_CS"/>
</dbReference>
<feature type="binding site" evidence="9">
    <location>
        <position position="21"/>
    </location>
    <ligand>
        <name>phosphoenolpyruvate</name>
        <dbReference type="ChEBI" id="CHEBI:58702"/>
    </ligand>
</feature>
<protein>
    <recommendedName>
        <fullName evidence="9">3-phosphoshikimate 1-carboxyvinyltransferase</fullName>
        <ecNumber evidence="9">2.5.1.19</ecNumber>
    </recommendedName>
    <alternativeName>
        <fullName evidence="9">5-enolpyruvylshikimate-3-phosphate synthase</fullName>
        <shortName evidence="9">EPSP synthase</shortName>
        <shortName evidence="9">EPSPS</shortName>
    </alternativeName>
</protein>
<feature type="binding site" evidence="9">
    <location>
        <position position="122"/>
    </location>
    <ligand>
        <name>phosphoenolpyruvate</name>
        <dbReference type="ChEBI" id="CHEBI:58702"/>
    </ligand>
</feature>
<feature type="binding site" evidence="9">
    <location>
        <position position="386"/>
    </location>
    <ligand>
        <name>phosphoenolpyruvate</name>
        <dbReference type="ChEBI" id="CHEBI:58702"/>
    </ligand>
</feature>
<evidence type="ECO:0000256" key="8">
    <source>
        <dbReference type="ARBA" id="ARBA00044633"/>
    </source>
</evidence>
<dbReference type="InterPro" id="IPR001986">
    <property type="entry name" value="Enolpyruvate_Tfrase_dom"/>
</dbReference>
<dbReference type="GO" id="GO:0008652">
    <property type="term" value="P:amino acid biosynthetic process"/>
    <property type="evidence" value="ECO:0007669"/>
    <property type="project" value="UniProtKB-KW"/>
</dbReference>
<feature type="binding site" evidence="9">
    <location>
        <position position="21"/>
    </location>
    <ligand>
        <name>3-phosphoshikimate</name>
        <dbReference type="ChEBI" id="CHEBI:145989"/>
    </ligand>
</feature>
<keyword evidence="5 9" id="KW-0028">Amino-acid biosynthesis</keyword>
<evidence type="ECO:0000313" key="12">
    <source>
        <dbReference type="Proteomes" id="UP000092695"/>
    </source>
</evidence>
<dbReference type="Gene3D" id="3.65.10.10">
    <property type="entry name" value="Enolpyruvate transferase domain"/>
    <property type="match status" value="2"/>
</dbReference>
<feature type="binding site" evidence="9">
    <location>
        <position position="341"/>
    </location>
    <ligand>
        <name>3-phosphoshikimate</name>
        <dbReference type="ChEBI" id="CHEBI:145989"/>
    </ligand>
</feature>
<evidence type="ECO:0000256" key="1">
    <source>
        <dbReference type="ARBA" id="ARBA00002174"/>
    </source>
</evidence>
<comment type="similarity">
    <text evidence="3 9">Belongs to the EPSP synthase family.</text>
</comment>
<dbReference type="SUPFAM" id="SSF55205">
    <property type="entry name" value="EPT/RTPC-like"/>
    <property type="match status" value="1"/>
</dbReference>
<dbReference type="OrthoDB" id="9809920at2"/>
<dbReference type="AlphaFoldDB" id="A0A193LG73"/>
<reference evidence="11 12" key="1">
    <citation type="submission" date="2016-06" db="EMBL/GenBank/DDBJ databases">
        <title>Complete genome sequence of a deep-branching marine Gamma Proteobacterium Woeseia oceani type strain XK5.</title>
        <authorList>
            <person name="Mu D."/>
            <person name="Du Z."/>
        </authorList>
    </citation>
    <scope>NUCLEOTIDE SEQUENCE [LARGE SCALE GENOMIC DNA]</scope>
    <source>
        <strain evidence="11 12">XK5</strain>
    </source>
</reference>
<keyword evidence="7 9" id="KW-0057">Aromatic amino acid biosynthesis</keyword>
<evidence type="ECO:0000256" key="9">
    <source>
        <dbReference type="HAMAP-Rule" id="MF_00210"/>
    </source>
</evidence>
<evidence type="ECO:0000256" key="7">
    <source>
        <dbReference type="ARBA" id="ARBA00023141"/>
    </source>
</evidence>
<comment type="subcellular location">
    <subcellularLocation>
        <location evidence="9">Cytoplasm</location>
    </subcellularLocation>
</comment>
<feature type="binding site" evidence="9">
    <location>
        <position position="168"/>
    </location>
    <ligand>
        <name>phosphoenolpyruvate</name>
        <dbReference type="ChEBI" id="CHEBI:58702"/>
    </ligand>
</feature>
<dbReference type="GO" id="GO:0003866">
    <property type="term" value="F:3-phosphoshikimate 1-carboxyvinyltransferase activity"/>
    <property type="evidence" value="ECO:0007669"/>
    <property type="project" value="UniProtKB-UniRule"/>
</dbReference>
<comment type="caution">
    <text evidence="9">Lacks conserved residue(s) required for the propagation of feature annotation.</text>
</comment>
<evidence type="ECO:0000256" key="5">
    <source>
        <dbReference type="ARBA" id="ARBA00022605"/>
    </source>
</evidence>
<evidence type="ECO:0000256" key="4">
    <source>
        <dbReference type="ARBA" id="ARBA00022490"/>
    </source>
</evidence>
<dbReference type="STRING" id="1548547.BA177_09855"/>
<keyword evidence="12" id="KW-1185">Reference proteome</keyword>
<feature type="binding site" evidence="9">
    <location>
        <position position="314"/>
    </location>
    <ligand>
        <name>3-phosphoshikimate</name>
        <dbReference type="ChEBI" id="CHEBI:145989"/>
    </ligand>
</feature>
<dbReference type="NCBIfam" id="TIGR01356">
    <property type="entry name" value="aroA"/>
    <property type="match status" value="1"/>
</dbReference>
<feature type="binding site" evidence="9">
    <location>
        <position position="168"/>
    </location>
    <ligand>
        <name>3-phosphoshikimate</name>
        <dbReference type="ChEBI" id="CHEBI:145989"/>
    </ligand>
</feature>
<feature type="binding site" evidence="9">
    <location>
        <position position="345"/>
    </location>
    <ligand>
        <name>phosphoenolpyruvate</name>
        <dbReference type="ChEBI" id="CHEBI:58702"/>
    </ligand>
</feature>
<feature type="binding site" evidence="9">
    <location>
        <position position="166"/>
    </location>
    <ligand>
        <name>3-phosphoshikimate</name>
        <dbReference type="ChEBI" id="CHEBI:145989"/>
    </ligand>
</feature>
<dbReference type="HAMAP" id="MF_00210">
    <property type="entry name" value="EPSP_synth"/>
    <property type="match status" value="1"/>
</dbReference>
<evidence type="ECO:0000256" key="3">
    <source>
        <dbReference type="ARBA" id="ARBA00009948"/>
    </source>
</evidence>
<dbReference type="EMBL" id="CP016268">
    <property type="protein sequence ID" value="ANO51463.1"/>
    <property type="molecule type" value="Genomic_DNA"/>
</dbReference>
<dbReference type="CDD" id="cd01556">
    <property type="entry name" value="EPSP_synthase"/>
    <property type="match status" value="1"/>
</dbReference>
<dbReference type="GO" id="GO:0005737">
    <property type="term" value="C:cytoplasm"/>
    <property type="evidence" value="ECO:0007669"/>
    <property type="project" value="UniProtKB-SubCell"/>
</dbReference>
<dbReference type="FunFam" id="3.65.10.10:FF:000005">
    <property type="entry name" value="3-phosphoshikimate 1-carboxyvinyltransferase"/>
    <property type="match status" value="1"/>
</dbReference>
<dbReference type="PANTHER" id="PTHR21090:SF5">
    <property type="entry name" value="PENTAFUNCTIONAL AROM POLYPEPTIDE"/>
    <property type="match status" value="1"/>
</dbReference>
<feature type="binding site" evidence="9">
    <location>
        <position position="94"/>
    </location>
    <ligand>
        <name>phosphoenolpyruvate</name>
        <dbReference type="ChEBI" id="CHEBI:58702"/>
    </ligand>
</feature>
<dbReference type="InterPro" id="IPR013792">
    <property type="entry name" value="RNA3'P_cycl/enolpyr_Trfase_a/b"/>
</dbReference>
<gene>
    <name evidence="9" type="primary">aroA</name>
    <name evidence="11" type="ORF">BA177_09855</name>
</gene>
<dbReference type="GO" id="GO:0009423">
    <property type="term" value="P:chorismate biosynthetic process"/>
    <property type="evidence" value="ECO:0007669"/>
    <property type="project" value="UniProtKB-UniRule"/>
</dbReference>
<keyword evidence="4 9" id="KW-0963">Cytoplasm</keyword>
<feature type="domain" description="Enolpyruvate transferase" evidence="10">
    <location>
        <begin position="12"/>
        <end position="421"/>
    </location>
</feature>
<evidence type="ECO:0000256" key="6">
    <source>
        <dbReference type="ARBA" id="ARBA00022679"/>
    </source>
</evidence>
<dbReference type="PANTHER" id="PTHR21090">
    <property type="entry name" value="AROM/DEHYDROQUINATE SYNTHASE"/>
    <property type="match status" value="1"/>
</dbReference>
<evidence type="ECO:0000313" key="11">
    <source>
        <dbReference type="EMBL" id="ANO51463.1"/>
    </source>
</evidence>
<keyword evidence="6 9" id="KW-0808">Transferase</keyword>
<organism evidence="11 12">
    <name type="scientific">Woeseia oceani</name>
    <dbReference type="NCBI Taxonomy" id="1548547"/>
    <lineage>
        <taxon>Bacteria</taxon>
        <taxon>Pseudomonadati</taxon>
        <taxon>Pseudomonadota</taxon>
        <taxon>Gammaproteobacteria</taxon>
        <taxon>Woeseiales</taxon>
        <taxon>Woeseiaceae</taxon>
        <taxon>Woeseia</taxon>
    </lineage>
</organism>
<dbReference type="Proteomes" id="UP000092695">
    <property type="component" value="Chromosome"/>
</dbReference>
<feature type="binding site" evidence="9">
    <location>
        <position position="22"/>
    </location>
    <ligand>
        <name>3-phosphoshikimate</name>
        <dbReference type="ChEBI" id="CHEBI:145989"/>
    </ligand>
</feature>
<dbReference type="FunFam" id="3.65.10.10:FF:000006">
    <property type="entry name" value="3-phosphoshikimate 1-carboxyvinyltransferase"/>
    <property type="match status" value="1"/>
</dbReference>
<comment type="function">
    <text evidence="1 9">Catalyzes the transfer of the enolpyruvyl moiety of phosphoenolpyruvate (PEP) to the 5-hydroxyl of shikimate-3-phosphate (S3P) to produce enolpyruvyl shikimate-3-phosphate and inorganic phosphate.</text>
</comment>
<comment type="catalytic activity">
    <reaction evidence="8">
        <text>3-phosphoshikimate + phosphoenolpyruvate = 5-O-(1-carboxyvinyl)-3-phosphoshikimate + phosphate</text>
        <dbReference type="Rhea" id="RHEA:21256"/>
        <dbReference type="ChEBI" id="CHEBI:43474"/>
        <dbReference type="ChEBI" id="CHEBI:57701"/>
        <dbReference type="ChEBI" id="CHEBI:58702"/>
        <dbReference type="ChEBI" id="CHEBI:145989"/>
        <dbReference type="EC" id="2.5.1.19"/>
    </reaction>
    <physiologicalReaction direction="left-to-right" evidence="8">
        <dbReference type="Rhea" id="RHEA:21257"/>
    </physiologicalReaction>
</comment>
<comment type="subunit">
    <text evidence="9">Monomer.</text>
</comment>
<dbReference type="KEGG" id="woc:BA177_09855"/>
<feature type="active site" description="Proton acceptor" evidence="9">
    <location>
        <position position="314"/>
    </location>
</feature>
<comment type="pathway">
    <text evidence="2 9">Metabolic intermediate biosynthesis; chorismate biosynthesis; chorismate from D-erythrose 4-phosphate and phosphoenolpyruvate: step 6/7.</text>
</comment>
<dbReference type="InterPro" id="IPR006264">
    <property type="entry name" value="EPSP_synthase"/>
</dbReference>
<accession>A0A193LG73</accession>
<dbReference type="PIRSF" id="PIRSF000505">
    <property type="entry name" value="EPSPS"/>
    <property type="match status" value="1"/>
</dbReference>
<evidence type="ECO:0000256" key="2">
    <source>
        <dbReference type="ARBA" id="ARBA00004811"/>
    </source>
</evidence>
<dbReference type="UniPathway" id="UPA00053">
    <property type="reaction ID" value="UER00089"/>
</dbReference>
<feature type="binding site" evidence="9">
    <location>
        <position position="26"/>
    </location>
    <ligand>
        <name>3-phosphoshikimate</name>
        <dbReference type="ChEBI" id="CHEBI:145989"/>
    </ligand>
</feature>